<evidence type="ECO:0000313" key="2">
    <source>
        <dbReference type="Proteomes" id="UP000298653"/>
    </source>
</evidence>
<keyword evidence="2" id="KW-1185">Reference proteome</keyword>
<dbReference type="Proteomes" id="UP000298653">
    <property type="component" value="Chromosome"/>
</dbReference>
<dbReference type="AlphaFoldDB" id="A0A4P8IGC8"/>
<organism evidence="1 2">
    <name type="scientific">Anaerostipes rhamnosivorans</name>
    <dbReference type="NCBI Taxonomy" id="1229621"/>
    <lineage>
        <taxon>Bacteria</taxon>
        <taxon>Bacillati</taxon>
        <taxon>Bacillota</taxon>
        <taxon>Clostridia</taxon>
        <taxon>Lachnospirales</taxon>
        <taxon>Lachnospiraceae</taxon>
        <taxon>Anaerostipes</taxon>
    </lineage>
</organism>
<accession>A0A4P8IGC8</accession>
<proteinExistence type="predicted"/>
<sequence>MGITKDKIEGDAIQAAPLFHVIGNSYGTSYDIKTLRENANKMRKEII</sequence>
<gene>
    <name evidence="1" type="ORF">AR1Y2_1420</name>
</gene>
<protein>
    <submittedName>
        <fullName evidence="1">Uncharacterized protein</fullName>
    </submittedName>
</protein>
<dbReference type="EMBL" id="CP040058">
    <property type="protein sequence ID" value="QCP34874.1"/>
    <property type="molecule type" value="Genomic_DNA"/>
</dbReference>
<dbReference type="KEGG" id="arf:AR1Y2_1420"/>
<reference evidence="1 2" key="1">
    <citation type="submission" date="2019-05" db="EMBL/GenBank/DDBJ databases">
        <title>Complete genome sequencing of Anaerostipes rhamnosivorans.</title>
        <authorList>
            <person name="Bui T.P.N."/>
            <person name="de Vos W.M."/>
        </authorList>
    </citation>
    <scope>NUCLEOTIDE SEQUENCE [LARGE SCALE GENOMIC DNA]</scope>
    <source>
        <strain evidence="1 2">1y2</strain>
    </source>
</reference>
<name>A0A4P8IGC8_9FIRM</name>
<evidence type="ECO:0000313" key="1">
    <source>
        <dbReference type="EMBL" id="QCP34874.1"/>
    </source>
</evidence>